<dbReference type="AlphaFoldDB" id="A0A166C6Z5"/>
<dbReference type="EMBL" id="KV417634">
    <property type="protein sequence ID" value="KZP13355.1"/>
    <property type="molecule type" value="Genomic_DNA"/>
</dbReference>
<proteinExistence type="predicted"/>
<feature type="compositionally biased region" description="Polar residues" evidence="1">
    <location>
        <begin position="44"/>
        <end position="66"/>
    </location>
</feature>
<gene>
    <name evidence="2" type="ORF">FIBSPDRAFT_135761</name>
</gene>
<evidence type="ECO:0000256" key="1">
    <source>
        <dbReference type="SAM" id="MobiDB-lite"/>
    </source>
</evidence>
<accession>A0A166C6Z5</accession>
<keyword evidence="3" id="KW-1185">Reference proteome</keyword>
<protein>
    <submittedName>
        <fullName evidence="2">Uncharacterized protein</fullName>
    </submittedName>
</protein>
<organism evidence="2 3">
    <name type="scientific">Athelia psychrophila</name>
    <dbReference type="NCBI Taxonomy" id="1759441"/>
    <lineage>
        <taxon>Eukaryota</taxon>
        <taxon>Fungi</taxon>
        <taxon>Dikarya</taxon>
        <taxon>Basidiomycota</taxon>
        <taxon>Agaricomycotina</taxon>
        <taxon>Agaricomycetes</taxon>
        <taxon>Agaricomycetidae</taxon>
        <taxon>Atheliales</taxon>
        <taxon>Atheliaceae</taxon>
        <taxon>Athelia</taxon>
    </lineage>
</organism>
<evidence type="ECO:0000313" key="2">
    <source>
        <dbReference type="EMBL" id="KZP13355.1"/>
    </source>
</evidence>
<name>A0A166C6Z5_9AGAM</name>
<reference evidence="2 3" key="1">
    <citation type="journal article" date="2016" name="Mol. Biol. Evol.">
        <title>Comparative Genomics of Early-Diverging Mushroom-Forming Fungi Provides Insights into the Origins of Lignocellulose Decay Capabilities.</title>
        <authorList>
            <person name="Nagy L.G."/>
            <person name="Riley R."/>
            <person name="Tritt A."/>
            <person name="Adam C."/>
            <person name="Daum C."/>
            <person name="Floudas D."/>
            <person name="Sun H."/>
            <person name="Yadav J.S."/>
            <person name="Pangilinan J."/>
            <person name="Larsson K.H."/>
            <person name="Matsuura K."/>
            <person name="Barry K."/>
            <person name="Labutti K."/>
            <person name="Kuo R."/>
            <person name="Ohm R.A."/>
            <person name="Bhattacharya S.S."/>
            <person name="Shirouzu T."/>
            <person name="Yoshinaga Y."/>
            <person name="Martin F.M."/>
            <person name="Grigoriev I.V."/>
            <person name="Hibbett D.S."/>
        </authorList>
    </citation>
    <scope>NUCLEOTIDE SEQUENCE [LARGE SCALE GENOMIC DNA]</scope>
    <source>
        <strain evidence="2 3">CBS 109695</strain>
    </source>
</reference>
<evidence type="ECO:0000313" key="3">
    <source>
        <dbReference type="Proteomes" id="UP000076532"/>
    </source>
</evidence>
<feature type="region of interest" description="Disordered" evidence="1">
    <location>
        <begin position="38"/>
        <end position="78"/>
    </location>
</feature>
<sequence length="78" mass="8268">MQVDCLTNLTLVFPGLVTRPFYPTGESYTCKPVYQSGVLDGAPSGTTKSSTLPTGLRRASQSTRSPSARGASLDRDSN</sequence>
<dbReference type="Proteomes" id="UP000076532">
    <property type="component" value="Unassembled WGS sequence"/>
</dbReference>